<accession>A0A645I039</accession>
<proteinExistence type="predicted"/>
<dbReference type="EMBL" id="VSSQ01103715">
    <property type="protein sequence ID" value="MPN44530.1"/>
    <property type="molecule type" value="Genomic_DNA"/>
</dbReference>
<organism evidence="1">
    <name type="scientific">bioreactor metagenome</name>
    <dbReference type="NCBI Taxonomy" id="1076179"/>
    <lineage>
        <taxon>unclassified sequences</taxon>
        <taxon>metagenomes</taxon>
        <taxon>ecological metagenomes</taxon>
    </lineage>
</organism>
<protein>
    <submittedName>
        <fullName evidence="1">Uncharacterized protein</fullName>
    </submittedName>
</protein>
<reference evidence="1" key="1">
    <citation type="submission" date="2019-08" db="EMBL/GenBank/DDBJ databases">
        <authorList>
            <person name="Kucharzyk K."/>
            <person name="Murdoch R.W."/>
            <person name="Higgins S."/>
            <person name="Loffler F."/>
        </authorList>
    </citation>
    <scope>NUCLEOTIDE SEQUENCE</scope>
</reference>
<name>A0A645I039_9ZZZZ</name>
<gene>
    <name evidence="1" type="ORF">SDC9_192095</name>
</gene>
<sequence length="53" mass="5949">MIAFVGTDINKIEPILRIAAAFSLSEVIAKRSKFVGDVRRNFNELITNLSKQL</sequence>
<evidence type="ECO:0000313" key="1">
    <source>
        <dbReference type="EMBL" id="MPN44530.1"/>
    </source>
</evidence>
<dbReference type="AlphaFoldDB" id="A0A645I039"/>
<comment type="caution">
    <text evidence="1">The sequence shown here is derived from an EMBL/GenBank/DDBJ whole genome shotgun (WGS) entry which is preliminary data.</text>
</comment>